<protein>
    <submittedName>
        <fullName evidence="1">Glycoside hydrolase</fullName>
    </submittedName>
</protein>
<dbReference type="SUPFAM" id="SSF110296">
    <property type="entry name" value="Oligoxyloglucan reducing end-specific cellobiohydrolase"/>
    <property type="match status" value="1"/>
</dbReference>
<evidence type="ECO:0000313" key="2">
    <source>
        <dbReference type="Proteomes" id="UP001197609"/>
    </source>
</evidence>
<dbReference type="InterPro" id="IPR036278">
    <property type="entry name" value="Sialidase_sf"/>
</dbReference>
<dbReference type="Gene3D" id="2.120.10.10">
    <property type="match status" value="1"/>
</dbReference>
<dbReference type="AlphaFoldDB" id="A0AAJ1AH97"/>
<proteinExistence type="predicted"/>
<dbReference type="InterPro" id="IPR015943">
    <property type="entry name" value="WD40/YVTN_repeat-like_dom_sf"/>
</dbReference>
<reference evidence="1 2" key="1">
    <citation type="journal article" date="2021" name="bioRxiv">
        <title>Unraveling nitrogen, sulfur and carbon metabolic pathways and microbial community transcriptional responses to substrate deprivation and toxicity stresses in a bioreactor mimicking anoxic brackish coastal sediment conditions.</title>
        <authorList>
            <person name="Martins P.D."/>
            <person name="Echeveste M.J."/>
            <person name="Arshad A."/>
            <person name="Kurth J."/>
            <person name="Ouboter H."/>
            <person name="Jetten M.S.M."/>
            <person name="Welte C.U."/>
        </authorList>
    </citation>
    <scope>NUCLEOTIDE SEQUENCE [LARGE SCALE GENOMIC DNA]</scope>
    <source>
        <strain evidence="1">MAG_38</strain>
    </source>
</reference>
<gene>
    <name evidence="1" type="ORF">K8G79_05490</name>
</gene>
<dbReference type="Proteomes" id="UP001197609">
    <property type="component" value="Unassembled WGS sequence"/>
</dbReference>
<comment type="caution">
    <text evidence="1">The sequence shown here is derived from an EMBL/GenBank/DDBJ whole genome shotgun (WGS) entry which is preliminary data.</text>
</comment>
<keyword evidence="1" id="KW-0378">Hydrolase</keyword>
<dbReference type="EMBL" id="JAIOIU010000064">
    <property type="protein sequence ID" value="MBZ0159573.1"/>
    <property type="molecule type" value="Genomic_DNA"/>
</dbReference>
<dbReference type="CDD" id="cd15482">
    <property type="entry name" value="Sialidase_non-viral"/>
    <property type="match status" value="1"/>
</dbReference>
<dbReference type="GO" id="GO:0016787">
    <property type="term" value="F:hydrolase activity"/>
    <property type="evidence" value="ECO:0007669"/>
    <property type="project" value="UniProtKB-KW"/>
</dbReference>
<accession>A0AAJ1AH97</accession>
<sequence length="568" mass="60300">MINRRGVGLIVLAGSLVVLSGEVAWAQVAPERQAALKQMAERVKSFAQRMPESTRNMLSSGALNLINLAERWDQIEPHLQRALPTPLSSAQPILPPDAGGALADRILAPKQVSNLSADGSSSRLAGFTQSETSTAWCGNNVVVGFNDSGSMVETIPVPGIGLSFTGVARSTNKGGSFTDLGFLNPGPVITDLLAGDPVLGCSDANTFYYASLFERETTSDIAVSKSFDGGQTFGGPVSAISKGGATHFLDKPWIAIDSTTPNRIYVTYTDFDESGSLCGFDPVSSLPIPRTAIELVRSTDGGGSWSFPPVVIREVCGDPFAHGSQVAVGPGGEVYVAWEAFGANFVTREIDIRKSTDNGVTFGALVKVDNVICAGTCSRLQGNFRSGYEFPTLAVDQSGKSTNGNVYIAWHDGRYLTVPDAVSESYGYADILVSRSTDGGVTWIPPVRVNSNPEPLSSGLGTDQYQPGIAVDKAGKVGVCFYDRRLDPGNFLIDRECASSKDAGISWKNKKMTKKNFPAVPGQDLLLNYTYMGDYDGLASDFTKTNSGFIGAWGDNSLGNPDIKAGKF</sequence>
<evidence type="ECO:0000313" key="1">
    <source>
        <dbReference type="EMBL" id="MBZ0159573.1"/>
    </source>
</evidence>
<name>A0AAJ1AH97_9BACT</name>
<organism evidence="1 2">
    <name type="scientific">Candidatus Methylomirabilis tolerans</name>
    <dbReference type="NCBI Taxonomy" id="3123416"/>
    <lineage>
        <taxon>Bacteria</taxon>
        <taxon>Candidatus Methylomirabilota</taxon>
        <taxon>Candidatus Methylomirabilia</taxon>
        <taxon>Candidatus Methylomirabilales</taxon>
        <taxon>Candidatus Methylomirabilaceae</taxon>
        <taxon>Candidatus Methylomirabilis</taxon>
    </lineage>
</organism>
<dbReference type="SUPFAM" id="SSF50939">
    <property type="entry name" value="Sialidases"/>
    <property type="match status" value="1"/>
</dbReference>
<dbReference type="Gene3D" id="2.130.10.10">
    <property type="entry name" value="YVTN repeat-like/Quinoprotein amine dehydrogenase"/>
    <property type="match status" value="1"/>
</dbReference>